<protein>
    <recommendedName>
        <fullName evidence="12">ABC transporter ATP-binding protein</fullName>
    </recommendedName>
</protein>
<keyword evidence="2 7" id="KW-0812">Transmembrane</keyword>
<proteinExistence type="predicted"/>
<feature type="transmembrane region" description="Helical" evidence="7">
    <location>
        <begin position="5"/>
        <end position="22"/>
    </location>
</feature>
<dbReference type="InterPro" id="IPR003439">
    <property type="entry name" value="ABC_transporter-like_ATP-bd"/>
</dbReference>
<evidence type="ECO:0000256" key="2">
    <source>
        <dbReference type="ARBA" id="ARBA00022692"/>
    </source>
</evidence>
<dbReference type="Pfam" id="PF00005">
    <property type="entry name" value="ABC_tran"/>
    <property type="match status" value="1"/>
</dbReference>
<reference evidence="10 11" key="1">
    <citation type="submission" date="2017-06" db="EMBL/GenBank/DDBJ databases">
        <title>Investigating the central metabolism of Clostridium thermosuccinogenes.</title>
        <authorList>
            <person name="Koendjbiharie J.G."/>
            <person name="van Kranenburg R."/>
        </authorList>
    </citation>
    <scope>NUCLEOTIDE SEQUENCE [LARGE SCALE GENOMIC DNA]</scope>
    <source>
        <strain evidence="10 11">DSM 5806</strain>
    </source>
</reference>
<evidence type="ECO:0000256" key="3">
    <source>
        <dbReference type="ARBA" id="ARBA00022741"/>
    </source>
</evidence>
<keyword evidence="4" id="KW-0067">ATP-binding</keyword>
<dbReference type="Proteomes" id="UP000236151">
    <property type="component" value="Unassembled WGS sequence"/>
</dbReference>
<dbReference type="InterPro" id="IPR039421">
    <property type="entry name" value="Type_1_exporter"/>
</dbReference>
<sequence>MLIGIVNAVVTIFYTVILQRFVDIILVNVEYQELIYIVSLFLITAILTAISAVLQRTLLEVLCQRILRAKKIKFIHHILNARYSAIRKWNTGQLLDRYNKNDTYANISSDFINDFVVESISFVVIIVYLFRLNTLLAGIVFIGTIITSLAKYFISRKAMGFSNEKSKIEQDIAMKTSEYIESIVQIKNMNINSYVERKIYTLLSKLYEKSKSYTVIVNFLDQASYIIMEVLRAITYIVAGYQVLKSQLTPGVFFAFYAFTGWLDYSFGQLWTLAVKYAGYSASIEVVEEITSLPDCADNADESVEAFDNLTIYNLSFKYPIDGGFSLTNLNLKVYAGVPTIIMGESGCGKSTLLNLIAGLLEHESGHIKLGSNIIDSWSPEKRGKYIGYVRQNINLFTGTIRENLSLDRFYDDDTLWNVLKVVNLYEYIHSLPNGLDTEIGRSGLELSQGQTHRLGIARTLLRDTPVIILDEPTASLDDMAKKVVFNELNNFCKDKILLYVMHDYEKDLSDTEVNVISWDRLIS</sequence>
<evidence type="ECO:0000256" key="5">
    <source>
        <dbReference type="ARBA" id="ARBA00022989"/>
    </source>
</evidence>
<dbReference type="EMBL" id="NIOJ01000007">
    <property type="protein sequence ID" value="PNU00693.1"/>
    <property type="molecule type" value="Genomic_DNA"/>
</dbReference>
<dbReference type="PROSITE" id="PS50893">
    <property type="entry name" value="ABC_TRANSPORTER_2"/>
    <property type="match status" value="1"/>
</dbReference>
<evidence type="ECO:0000313" key="11">
    <source>
        <dbReference type="Proteomes" id="UP000236151"/>
    </source>
</evidence>
<dbReference type="SUPFAM" id="SSF52540">
    <property type="entry name" value="P-loop containing nucleoside triphosphate hydrolases"/>
    <property type="match status" value="1"/>
</dbReference>
<gene>
    <name evidence="10" type="ORF">CDQ84_04470</name>
</gene>
<keyword evidence="6 7" id="KW-0472">Membrane</keyword>
<dbReference type="InterPro" id="IPR003593">
    <property type="entry name" value="AAA+_ATPase"/>
</dbReference>
<accession>A0A2K2FPI4</accession>
<dbReference type="Gene3D" id="1.20.1560.10">
    <property type="entry name" value="ABC transporter type 1, transmembrane domain"/>
    <property type="match status" value="1"/>
</dbReference>
<feature type="transmembrane region" description="Helical" evidence="7">
    <location>
        <begin position="136"/>
        <end position="154"/>
    </location>
</feature>
<dbReference type="SUPFAM" id="SSF90123">
    <property type="entry name" value="ABC transporter transmembrane region"/>
    <property type="match status" value="1"/>
</dbReference>
<comment type="subcellular location">
    <subcellularLocation>
        <location evidence="1">Cell membrane</location>
        <topology evidence="1">Multi-pass membrane protein</topology>
    </subcellularLocation>
</comment>
<keyword evidence="3" id="KW-0547">Nucleotide-binding</keyword>
<dbReference type="RefSeq" id="WP_103080528.1">
    <property type="nucleotide sequence ID" value="NZ_CP021850.1"/>
</dbReference>
<dbReference type="Pfam" id="PF00664">
    <property type="entry name" value="ABC_membrane"/>
    <property type="match status" value="1"/>
</dbReference>
<keyword evidence="11" id="KW-1185">Reference proteome</keyword>
<dbReference type="KEGG" id="cthd:CDO33_06480"/>
<dbReference type="AlphaFoldDB" id="A0A2K2FPI4"/>
<evidence type="ECO:0000313" key="10">
    <source>
        <dbReference type="EMBL" id="PNU00693.1"/>
    </source>
</evidence>
<comment type="caution">
    <text evidence="10">The sequence shown here is derived from an EMBL/GenBank/DDBJ whole genome shotgun (WGS) entry which is preliminary data.</text>
</comment>
<dbReference type="PANTHER" id="PTHR43394">
    <property type="entry name" value="ATP-DEPENDENT PERMEASE MDL1, MITOCHONDRIAL"/>
    <property type="match status" value="1"/>
</dbReference>
<evidence type="ECO:0000259" key="8">
    <source>
        <dbReference type="PROSITE" id="PS50893"/>
    </source>
</evidence>
<dbReference type="GO" id="GO:0016887">
    <property type="term" value="F:ATP hydrolysis activity"/>
    <property type="evidence" value="ECO:0007669"/>
    <property type="project" value="InterPro"/>
</dbReference>
<dbReference type="CDD" id="cd07346">
    <property type="entry name" value="ABC_6TM_exporters"/>
    <property type="match status" value="1"/>
</dbReference>
<evidence type="ECO:0008006" key="12">
    <source>
        <dbReference type="Google" id="ProtNLM"/>
    </source>
</evidence>
<evidence type="ECO:0000256" key="4">
    <source>
        <dbReference type="ARBA" id="ARBA00022840"/>
    </source>
</evidence>
<dbReference type="PROSITE" id="PS50929">
    <property type="entry name" value="ABC_TM1F"/>
    <property type="match status" value="1"/>
</dbReference>
<evidence type="ECO:0000256" key="7">
    <source>
        <dbReference type="SAM" id="Phobius"/>
    </source>
</evidence>
<dbReference type="Gene3D" id="3.40.50.300">
    <property type="entry name" value="P-loop containing nucleotide triphosphate hydrolases"/>
    <property type="match status" value="1"/>
</dbReference>
<evidence type="ECO:0000256" key="6">
    <source>
        <dbReference type="ARBA" id="ARBA00023136"/>
    </source>
</evidence>
<evidence type="ECO:0000259" key="9">
    <source>
        <dbReference type="PROSITE" id="PS50929"/>
    </source>
</evidence>
<evidence type="ECO:0000256" key="1">
    <source>
        <dbReference type="ARBA" id="ARBA00004651"/>
    </source>
</evidence>
<dbReference type="PANTHER" id="PTHR43394:SF1">
    <property type="entry name" value="ATP-BINDING CASSETTE SUB-FAMILY B MEMBER 10, MITOCHONDRIAL"/>
    <property type="match status" value="1"/>
</dbReference>
<feature type="domain" description="ABC transmembrane type-1" evidence="9">
    <location>
        <begin position="1"/>
        <end position="279"/>
    </location>
</feature>
<dbReference type="InterPro" id="IPR011527">
    <property type="entry name" value="ABC1_TM_dom"/>
</dbReference>
<feature type="transmembrane region" description="Helical" evidence="7">
    <location>
        <begin position="34"/>
        <end position="54"/>
    </location>
</feature>
<dbReference type="GO" id="GO:0005524">
    <property type="term" value="F:ATP binding"/>
    <property type="evidence" value="ECO:0007669"/>
    <property type="project" value="UniProtKB-KW"/>
</dbReference>
<dbReference type="GO" id="GO:0005886">
    <property type="term" value="C:plasma membrane"/>
    <property type="evidence" value="ECO:0007669"/>
    <property type="project" value="UniProtKB-SubCell"/>
</dbReference>
<organism evidence="10 11">
    <name type="scientific">Clostridium thermosuccinogenes</name>
    <dbReference type="NCBI Taxonomy" id="84032"/>
    <lineage>
        <taxon>Bacteria</taxon>
        <taxon>Bacillati</taxon>
        <taxon>Bacillota</taxon>
        <taxon>Clostridia</taxon>
        <taxon>Eubacteriales</taxon>
        <taxon>Clostridiaceae</taxon>
        <taxon>Clostridium</taxon>
    </lineage>
</organism>
<dbReference type="GO" id="GO:0015421">
    <property type="term" value="F:ABC-type oligopeptide transporter activity"/>
    <property type="evidence" value="ECO:0007669"/>
    <property type="project" value="TreeGrafter"/>
</dbReference>
<name>A0A2K2FPI4_9CLOT</name>
<dbReference type="InterPro" id="IPR036640">
    <property type="entry name" value="ABC1_TM_sf"/>
</dbReference>
<dbReference type="SMART" id="SM00382">
    <property type="entry name" value="AAA"/>
    <property type="match status" value="1"/>
</dbReference>
<dbReference type="OrthoDB" id="9770415at2"/>
<dbReference type="InterPro" id="IPR027417">
    <property type="entry name" value="P-loop_NTPase"/>
</dbReference>
<feature type="domain" description="ABC transporter" evidence="8">
    <location>
        <begin position="310"/>
        <end position="517"/>
    </location>
</feature>
<keyword evidence="5 7" id="KW-1133">Transmembrane helix</keyword>